<comment type="caution">
    <text evidence="1">The sequence shown here is derived from an EMBL/GenBank/DDBJ whole genome shotgun (WGS) entry which is preliminary data.</text>
</comment>
<reference evidence="1" key="1">
    <citation type="journal article" date="2014" name="Front. Microbiol.">
        <title>High frequency of phylogenetically diverse reductive dehalogenase-homologous genes in deep subseafloor sedimentary metagenomes.</title>
        <authorList>
            <person name="Kawai M."/>
            <person name="Futagami T."/>
            <person name="Toyoda A."/>
            <person name="Takaki Y."/>
            <person name="Nishi S."/>
            <person name="Hori S."/>
            <person name="Arai W."/>
            <person name="Tsubouchi T."/>
            <person name="Morono Y."/>
            <person name="Uchiyama I."/>
            <person name="Ito T."/>
            <person name="Fujiyama A."/>
            <person name="Inagaki F."/>
            <person name="Takami H."/>
        </authorList>
    </citation>
    <scope>NUCLEOTIDE SEQUENCE</scope>
    <source>
        <strain evidence="1">Expedition CK06-06</strain>
    </source>
</reference>
<organism evidence="1">
    <name type="scientific">marine sediment metagenome</name>
    <dbReference type="NCBI Taxonomy" id="412755"/>
    <lineage>
        <taxon>unclassified sequences</taxon>
        <taxon>metagenomes</taxon>
        <taxon>ecological metagenomes</taxon>
    </lineage>
</organism>
<sequence length="132" mass="14428">MADFTLIQMECNDHSTGAANWVAIGGANTEVRWSDQNDRHDINANVWPAMIRPAATAIVNYTYAYTAVATGKGFYSESGGINTPVWSKDSYLWARWDWDDVGTFASAPIFTAYPTVAHGAVVRGDDSLLGVY</sequence>
<dbReference type="AlphaFoldDB" id="X1QVZ6"/>
<accession>X1QVZ6</accession>
<name>X1QVZ6_9ZZZZ</name>
<protein>
    <submittedName>
        <fullName evidence="1">Uncharacterized protein</fullName>
    </submittedName>
</protein>
<dbReference type="EMBL" id="BARW01003861">
    <property type="protein sequence ID" value="GAI58951.1"/>
    <property type="molecule type" value="Genomic_DNA"/>
</dbReference>
<proteinExistence type="predicted"/>
<evidence type="ECO:0000313" key="1">
    <source>
        <dbReference type="EMBL" id="GAI58951.1"/>
    </source>
</evidence>
<gene>
    <name evidence="1" type="ORF">S12H4_09488</name>
</gene>